<comment type="caution">
    <text evidence="1">The sequence shown here is derived from an EMBL/GenBank/DDBJ whole genome shotgun (WGS) entry which is preliminary data.</text>
</comment>
<sequence>MPGINKMGRQKIGRKRDLVLRISSDLKFSSGEARKTYKTDKETKWLVES</sequence>
<organism evidence="1 2">
    <name type="scientific">Racocetra persica</name>
    <dbReference type="NCBI Taxonomy" id="160502"/>
    <lineage>
        <taxon>Eukaryota</taxon>
        <taxon>Fungi</taxon>
        <taxon>Fungi incertae sedis</taxon>
        <taxon>Mucoromycota</taxon>
        <taxon>Glomeromycotina</taxon>
        <taxon>Glomeromycetes</taxon>
        <taxon>Diversisporales</taxon>
        <taxon>Gigasporaceae</taxon>
        <taxon>Racocetra</taxon>
    </lineage>
</organism>
<accession>A0ACA9RJS9</accession>
<dbReference type="Proteomes" id="UP000789920">
    <property type="component" value="Unassembled WGS sequence"/>
</dbReference>
<proteinExistence type="predicted"/>
<evidence type="ECO:0000313" key="2">
    <source>
        <dbReference type="Proteomes" id="UP000789920"/>
    </source>
</evidence>
<protein>
    <submittedName>
        <fullName evidence="1">331_t:CDS:1</fullName>
    </submittedName>
</protein>
<gene>
    <name evidence="1" type="ORF">RPERSI_LOCUS20024</name>
</gene>
<keyword evidence="2" id="KW-1185">Reference proteome</keyword>
<name>A0ACA9RJS9_9GLOM</name>
<reference evidence="1" key="1">
    <citation type="submission" date="2021-06" db="EMBL/GenBank/DDBJ databases">
        <authorList>
            <person name="Kallberg Y."/>
            <person name="Tangrot J."/>
            <person name="Rosling A."/>
        </authorList>
    </citation>
    <scope>NUCLEOTIDE SEQUENCE</scope>
    <source>
        <strain evidence="1">MA461A</strain>
    </source>
</reference>
<dbReference type="EMBL" id="CAJVQC010055811">
    <property type="protein sequence ID" value="CAG8795761.1"/>
    <property type="molecule type" value="Genomic_DNA"/>
</dbReference>
<feature type="non-terminal residue" evidence="1">
    <location>
        <position position="49"/>
    </location>
</feature>
<evidence type="ECO:0000313" key="1">
    <source>
        <dbReference type="EMBL" id="CAG8795761.1"/>
    </source>
</evidence>